<feature type="region of interest" description="Disordered" evidence="1">
    <location>
        <begin position="1"/>
        <end position="69"/>
    </location>
</feature>
<organism evidence="3 4">
    <name type="scientific">Didymella heteroderae</name>
    <dbReference type="NCBI Taxonomy" id="1769908"/>
    <lineage>
        <taxon>Eukaryota</taxon>
        <taxon>Fungi</taxon>
        <taxon>Dikarya</taxon>
        <taxon>Ascomycota</taxon>
        <taxon>Pezizomycotina</taxon>
        <taxon>Dothideomycetes</taxon>
        <taxon>Pleosporomycetidae</taxon>
        <taxon>Pleosporales</taxon>
        <taxon>Pleosporineae</taxon>
        <taxon>Didymellaceae</taxon>
        <taxon>Didymella</taxon>
    </lineage>
</organism>
<reference evidence="3" key="1">
    <citation type="submission" date="2019-04" db="EMBL/GenBank/DDBJ databases">
        <title>Sequencing of skin fungus with MAO and IRED activity.</title>
        <authorList>
            <person name="Marsaioli A.J."/>
            <person name="Bonatto J.M.C."/>
            <person name="Reis Junior O."/>
        </authorList>
    </citation>
    <scope>NUCLEOTIDE SEQUENCE</scope>
    <source>
        <strain evidence="3">28M1</strain>
    </source>
</reference>
<keyword evidence="2" id="KW-0812">Transmembrane</keyword>
<dbReference type="PANTHER" id="PTHR42032">
    <property type="entry name" value="YALI0E30679P"/>
    <property type="match status" value="1"/>
</dbReference>
<evidence type="ECO:0000256" key="2">
    <source>
        <dbReference type="SAM" id="Phobius"/>
    </source>
</evidence>
<feature type="transmembrane region" description="Helical" evidence="2">
    <location>
        <begin position="206"/>
        <end position="228"/>
    </location>
</feature>
<dbReference type="OrthoDB" id="5422510at2759"/>
<feature type="compositionally biased region" description="Polar residues" evidence="1">
    <location>
        <begin position="432"/>
        <end position="442"/>
    </location>
</feature>
<dbReference type="PANTHER" id="PTHR42032:SF1">
    <property type="entry name" value="YALI0E30679P"/>
    <property type="match status" value="1"/>
</dbReference>
<evidence type="ECO:0000313" key="4">
    <source>
        <dbReference type="Proteomes" id="UP000758155"/>
    </source>
</evidence>
<feature type="transmembrane region" description="Helical" evidence="2">
    <location>
        <begin position="85"/>
        <end position="103"/>
    </location>
</feature>
<proteinExistence type="predicted"/>
<protein>
    <submittedName>
        <fullName evidence="3">Uncharacterized protein</fullName>
    </submittedName>
</protein>
<comment type="caution">
    <text evidence="3">The sequence shown here is derived from an EMBL/GenBank/DDBJ whole genome shotgun (WGS) entry which is preliminary data.</text>
</comment>
<keyword evidence="4" id="KW-1185">Reference proteome</keyword>
<dbReference type="AlphaFoldDB" id="A0A9P4WGU0"/>
<accession>A0A9P4WGU0</accession>
<feature type="transmembrane region" description="Helical" evidence="2">
    <location>
        <begin position="109"/>
        <end position="131"/>
    </location>
</feature>
<gene>
    <name evidence="3" type="ORF">E8E12_001554</name>
</gene>
<keyword evidence="2" id="KW-0472">Membrane</keyword>
<dbReference type="EMBL" id="SWKV01000118">
    <property type="protein sequence ID" value="KAF3031924.1"/>
    <property type="molecule type" value="Genomic_DNA"/>
</dbReference>
<evidence type="ECO:0000256" key="1">
    <source>
        <dbReference type="SAM" id="MobiDB-lite"/>
    </source>
</evidence>
<sequence>MEGAHTDGNAAEPQIPSQLRQRMLNRAATFAEGAQSSPTRPLRRRSSVLSDLSDTRHSTRSSTDNLLKTPDAFDNAGTLEDAHHWLSSPVIFAVFPAVAGLLYQNGAAFLTDLFTLALAAWLLHWCCTWPWTWYYSAQQRRYIEPEEALFDDIIHEEDDEDGIIDPDDNADPTPIDTKAKGNLGATTATAAQLQASQALKTQERMAFAACVFAPLAGAYFLHIIRAQLSHAEVLVSDLNLTVFIMVAEIRPIMRLMKMQQERMFHLQRIVKSDPRGLMNAGDAEAIAQRLALLEGRLDGQPANNDLESARIAAEVRDSMQTQLDAIVRAIRKYEKKSVAQTMQIEARFKEVDLRLQDSLSLAAAAARTGHHPGLIASIISWSINSVNSVLQTMWDLALFPLRTALTAAVKIKSYFVKDGDRQSRRRVKGQANGHSSIPTSRMQSKHIR</sequence>
<keyword evidence="2" id="KW-1133">Transmembrane helix</keyword>
<feature type="region of interest" description="Disordered" evidence="1">
    <location>
        <begin position="422"/>
        <end position="448"/>
    </location>
</feature>
<dbReference type="Proteomes" id="UP000758155">
    <property type="component" value="Unassembled WGS sequence"/>
</dbReference>
<evidence type="ECO:0000313" key="3">
    <source>
        <dbReference type="EMBL" id="KAF3031924.1"/>
    </source>
</evidence>
<name>A0A9P4WGU0_9PLEO</name>